<name>F0F1K4_9NEIS</name>
<organism evidence="2 3">
    <name type="scientific">Kingella denitrificans ATCC 33394</name>
    <dbReference type="NCBI Taxonomy" id="888741"/>
    <lineage>
        <taxon>Bacteria</taxon>
        <taxon>Pseudomonadati</taxon>
        <taxon>Pseudomonadota</taxon>
        <taxon>Betaproteobacteria</taxon>
        <taxon>Neisseriales</taxon>
        <taxon>Neisseriaceae</taxon>
        <taxon>Kingella</taxon>
    </lineage>
</organism>
<feature type="transmembrane region" description="Helical" evidence="1">
    <location>
        <begin position="41"/>
        <end position="65"/>
    </location>
</feature>
<dbReference type="RefSeq" id="WP_003784033.1">
    <property type="nucleotide sequence ID" value="NZ_GL870929.1"/>
</dbReference>
<reference evidence="2 3" key="1">
    <citation type="submission" date="2011-01" db="EMBL/GenBank/DDBJ databases">
        <authorList>
            <person name="Muzny D."/>
            <person name="Qin X."/>
            <person name="Deng J."/>
            <person name="Jiang H."/>
            <person name="Liu Y."/>
            <person name="Qu J."/>
            <person name="Song X.-Z."/>
            <person name="Zhang L."/>
            <person name="Thornton R."/>
            <person name="Coyle M."/>
            <person name="Francisco L."/>
            <person name="Jackson L."/>
            <person name="Javaid M."/>
            <person name="Korchina V."/>
            <person name="Kovar C."/>
            <person name="Mata R."/>
            <person name="Mathew T."/>
            <person name="Ngo R."/>
            <person name="Nguyen L."/>
            <person name="Nguyen N."/>
            <person name="Okwuonu G."/>
            <person name="Ongeri F."/>
            <person name="Pham C."/>
            <person name="Simmons D."/>
            <person name="Wilczek-Boney K."/>
            <person name="Hale W."/>
            <person name="Jakkamsetti A."/>
            <person name="Pham P."/>
            <person name="Ruth R."/>
            <person name="San Lucas F."/>
            <person name="Warren J."/>
            <person name="Zhang J."/>
            <person name="Zhao Z."/>
            <person name="Zhou C."/>
            <person name="Zhu D."/>
            <person name="Lee S."/>
            <person name="Bess C."/>
            <person name="Blankenburg K."/>
            <person name="Forbes L."/>
            <person name="Fu Q."/>
            <person name="Gubbala S."/>
            <person name="Hirani K."/>
            <person name="Jayaseelan J.C."/>
            <person name="Lara F."/>
            <person name="Munidasa M."/>
            <person name="Palculict T."/>
            <person name="Patil S."/>
            <person name="Pu L.-L."/>
            <person name="Saada N."/>
            <person name="Tang L."/>
            <person name="Weissenberger G."/>
            <person name="Zhu Y."/>
            <person name="Hemphill L."/>
            <person name="Shang Y."/>
            <person name="Youmans B."/>
            <person name="Ayvaz T."/>
            <person name="Ross M."/>
            <person name="Santibanez J."/>
            <person name="Aqrawi P."/>
            <person name="Gross S."/>
            <person name="Joshi V."/>
            <person name="Fowler G."/>
            <person name="Nazareth L."/>
            <person name="Reid J."/>
            <person name="Worley K."/>
            <person name="Petrosino J."/>
            <person name="Highlander S."/>
            <person name="Gibbs R."/>
        </authorList>
    </citation>
    <scope>NUCLEOTIDE SEQUENCE [LARGE SCALE GENOMIC DNA]</scope>
    <source>
        <strain evidence="2 3">ATCC 33394</strain>
    </source>
</reference>
<comment type="caution">
    <text evidence="2">The sequence shown here is derived from an EMBL/GenBank/DDBJ whole genome shotgun (WGS) entry which is preliminary data.</text>
</comment>
<gene>
    <name evidence="2" type="ORF">HMPREF9098_1989</name>
</gene>
<dbReference type="STRING" id="888741.HMPREF9098_1989"/>
<protein>
    <submittedName>
        <fullName evidence="2">Uncharacterized protein</fullName>
    </submittedName>
</protein>
<dbReference type="EMBL" id="AEWV01000040">
    <property type="protein sequence ID" value="EGC16619.1"/>
    <property type="molecule type" value="Genomic_DNA"/>
</dbReference>
<accession>F0F1K4</accession>
<keyword evidence="1" id="KW-0472">Membrane</keyword>
<dbReference type="HOGENOM" id="CLU_1281785_0_0_4"/>
<dbReference type="Proteomes" id="UP000004088">
    <property type="component" value="Unassembled WGS sequence"/>
</dbReference>
<evidence type="ECO:0000256" key="1">
    <source>
        <dbReference type="SAM" id="Phobius"/>
    </source>
</evidence>
<keyword evidence="3" id="KW-1185">Reference proteome</keyword>
<proteinExistence type="predicted"/>
<evidence type="ECO:0000313" key="3">
    <source>
        <dbReference type="Proteomes" id="UP000004088"/>
    </source>
</evidence>
<keyword evidence="1" id="KW-0812">Transmembrane</keyword>
<evidence type="ECO:0000313" key="2">
    <source>
        <dbReference type="EMBL" id="EGC16619.1"/>
    </source>
</evidence>
<dbReference type="AlphaFoldDB" id="F0F1K4"/>
<sequence>MPANEYTLYNSPLTVLCRLALPMAVCAALAVALLSEPPDSIPFTIIISGIILLSAFFLLFIRVLLDRRPQITLSPKGLFIHTKFSENILDGTYKPRKRKEAFYTWRNLGSPKLDPRSYMLTLMANDLPEFPEAPQPLPDNATDEQAAAFLAEMGRYVDALKKDMQAIENEEFYSLSLSVMALPHGKRLPKILQSLIDAENEAERLAIIQKLQYKS</sequence>
<keyword evidence="1" id="KW-1133">Transmembrane helix</keyword>
<feature type="transmembrane region" description="Helical" evidence="1">
    <location>
        <begin position="12"/>
        <end position="35"/>
    </location>
</feature>